<sequence>MRASVRAGSSSLIQAVKSRQYSETDEIGSEQDDRVTVAGVRKAACTPKELKELVAELGQQEQKESGGHHQAGGPRGKGGQGQAKGRKGCERSEGGGHTSDHTPRSLSPGGSGDRCVTSTLSVSLHSGLLSTRHVNTAVAGGATHRSEGWCRWSSSHAETAASSAAVDWATHQDGVSKWGVRGVREDCETRRFWRGECGGRGG</sequence>
<feature type="compositionally biased region" description="Basic and acidic residues" evidence="1">
    <location>
        <begin position="87"/>
        <end position="103"/>
    </location>
</feature>
<organism evidence="2 3">
    <name type="scientific">Haematococcus lacustris</name>
    <name type="common">Green alga</name>
    <name type="synonym">Haematococcus pluvialis</name>
    <dbReference type="NCBI Taxonomy" id="44745"/>
    <lineage>
        <taxon>Eukaryota</taxon>
        <taxon>Viridiplantae</taxon>
        <taxon>Chlorophyta</taxon>
        <taxon>core chlorophytes</taxon>
        <taxon>Chlorophyceae</taxon>
        <taxon>CS clade</taxon>
        <taxon>Chlamydomonadales</taxon>
        <taxon>Haematococcaceae</taxon>
        <taxon>Haematococcus</taxon>
    </lineage>
</organism>
<dbReference type="AlphaFoldDB" id="A0A699YK28"/>
<comment type="caution">
    <text evidence="2">The sequence shown here is derived from an EMBL/GenBank/DDBJ whole genome shotgun (WGS) entry which is preliminary data.</text>
</comment>
<proteinExistence type="predicted"/>
<reference evidence="2 3" key="1">
    <citation type="submission" date="2020-02" db="EMBL/GenBank/DDBJ databases">
        <title>Draft genome sequence of Haematococcus lacustris strain NIES-144.</title>
        <authorList>
            <person name="Morimoto D."/>
            <person name="Nakagawa S."/>
            <person name="Yoshida T."/>
            <person name="Sawayama S."/>
        </authorList>
    </citation>
    <scope>NUCLEOTIDE SEQUENCE [LARGE SCALE GENOMIC DNA]</scope>
    <source>
        <strain evidence="2 3">NIES-144</strain>
    </source>
</reference>
<gene>
    <name evidence="2" type="ORF">HaLaN_05047</name>
</gene>
<evidence type="ECO:0000313" key="3">
    <source>
        <dbReference type="Proteomes" id="UP000485058"/>
    </source>
</evidence>
<evidence type="ECO:0000256" key="1">
    <source>
        <dbReference type="SAM" id="MobiDB-lite"/>
    </source>
</evidence>
<dbReference type="Proteomes" id="UP000485058">
    <property type="component" value="Unassembled WGS sequence"/>
</dbReference>
<keyword evidence="3" id="KW-1185">Reference proteome</keyword>
<name>A0A699YK28_HAELA</name>
<feature type="region of interest" description="Disordered" evidence="1">
    <location>
        <begin position="1"/>
        <end position="36"/>
    </location>
</feature>
<feature type="compositionally biased region" description="Polar residues" evidence="1">
    <location>
        <begin position="7"/>
        <end position="21"/>
    </location>
</feature>
<feature type="region of interest" description="Disordered" evidence="1">
    <location>
        <begin position="53"/>
        <end position="114"/>
    </location>
</feature>
<dbReference type="EMBL" id="BLLF01000267">
    <property type="protein sequence ID" value="GFH09831.1"/>
    <property type="molecule type" value="Genomic_DNA"/>
</dbReference>
<feature type="compositionally biased region" description="Gly residues" evidence="1">
    <location>
        <begin position="69"/>
        <end position="82"/>
    </location>
</feature>
<accession>A0A699YK28</accession>
<protein>
    <submittedName>
        <fullName evidence="2">Uncharacterized protein</fullName>
    </submittedName>
</protein>
<evidence type="ECO:0000313" key="2">
    <source>
        <dbReference type="EMBL" id="GFH09831.1"/>
    </source>
</evidence>